<dbReference type="InterPro" id="IPR016177">
    <property type="entry name" value="DNA-bd_dom_sf"/>
</dbReference>
<dbReference type="Gene3D" id="1.20.1280.50">
    <property type="match status" value="1"/>
</dbReference>
<feature type="compositionally biased region" description="Low complexity" evidence="1">
    <location>
        <begin position="273"/>
        <end position="305"/>
    </location>
</feature>
<reference evidence="4" key="1">
    <citation type="submission" date="2018-01" db="EMBL/GenBank/DDBJ databases">
        <authorList>
            <person name="Alioto T."/>
            <person name="Alioto T."/>
        </authorList>
    </citation>
    <scope>NUCLEOTIDE SEQUENCE [LARGE SCALE GENOMIC DNA]</scope>
</reference>
<dbReference type="SUPFAM" id="SSF52047">
    <property type="entry name" value="RNI-like"/>
    <property type="match status" value="1"/>
</dbReference>
<protein>
    <recommendedName>
        <fullName evidence="2">MBD domain-containing protein</fullName>
    </recommendedName>
</protein>
<dbReference type="InterPro" id="IPR036047">
    <property type="entry name" value="F-box-like_dom_sf"/>
</dbReference>
<dbReference type="AlphaFoldDB" id="A0A3B0J746"/>
<dbReference type="InterPro" id="IPR052283">
    <property type="entry name" value="GenomicStab_NeuMorph_Reg"/>
</dbReference>
<feature type="region of interest" description="Disordered" evidence="1">
    <location>
        <begin position="606"/>
        <end position="632"/>
    </location>
</feature>
<feature type="region of interest" description="Disordered" evidence="1">
    <location>
        <begin position="128"/>
        <end position="206"/>
    </location>
</feature>
<evidence type="ECO:0000313" key="3">
    <source>
        <dbReference type="EMBL" id="SPP77887.1"/>
    </source>
</evidence>
<feature type="compositionally biased region" description="Low complexity" evidence="1">
    <location>
        <begin position="379"/>
        <end position="398"/>
    </location>
</feature>
<feature type="compositionally biased region" description="Low complexity" evidence="1">
    <location>
        <begin position="136"/>
        <end position="180"/>
    </location>
</feature>
<gene>
    <name evidence="3" type="ORF">DGUA_6G010445</name>
</gene>
<proteinExistence type="predicted"/>
<dbReference type="OMA" id="AMCDTTK"/>
<dbReference type="InterPro" id="IPR001810">
    <property type="entry name" value="F-box_dom"/>
</dbReference>
<feature type="compositionally biased region" description="Polar residues" evidence="1">
    <location>
        <begin position="39"/>
        <end position="56"/>
    </location>
</feature>
<dbReference type="EMBL" id="OUUW01000003">
    <property type="protein sequence ID" value="SPP77887.1"/>
    <property type="molecule type" value="Genomic_DNA"/>
</dbReference>
<evidence type="ECO:0000259" key="2">
    <source>
        <dbReference type="PROSITE" id="PS50982"/>
    </source>
</evidence>
<feature type="compositionally biased region" description="Polar residues" evidence="1">
    <location>
        <begin position="314"/>
        <end position="328"/>
    </location>
</feature>
<feature type="region of interest" description="Disordered" evidence="1">
    <location>
        <begin position="252"/>
        <end position="328"/>
    </location>
</feature>
<feature type="compositionally biased region" description="Basic and acidic residues" evidence="1">
    <location>
        <begin position="358"/>
        <end position="378"/>
    </location>
</feature>
<accession>A0A3B0J746</accession>
<dbReference type="PANTHER" id="PTHR15739">
    <property type="entry name" value="ZINC FINGER PROTEIN"/>
    <property type="match status" value="1"/>
</dbReference>
<dbReference type="InterPro" id="IPR001739">
    <property type="entry name" value="Methyl_CpG_DNA-bd"/>
</dbReference>
<dbReference type="PANTHER" id="PTHR15739:SF5">
    <property type="entry name" value="LD23158P"/>
    <property type="match status" value="1"/>
</dbReference>
<dbReference type="OrthoDB" id="61560at2759"/>
<evidence type="ECO:0000313" key="4">
    <source>
        <dbReference type="Proteomes" id="UP000268350"/>
    </source>
</evidence>
<keyword evidence="4" id="KW-1185">Reference proteome</keyword>
<feature type="compositionally biased region" description="Polar residues" evidence="1">
    <location>
        <begin position="261"/>
        <end position="272"/>
    </location>
</feature>
<organism evidence="3 4">
    <name type="scientific">Drosophila guanche</name>
    <name type="common">Fruit fly</name>
    <dbReference type="NCBI Taxonomy" id="7266"/>
    <lineage>
        <taxon>Eukaryota</taxon>
        <taxon>Metazoa</taxon>
        <taxon>Ecdysozoa</taxon>
        <taxon>Arthropoda</taxon>
        <taxon>Hexapoda</taxon>
        <taxon>Insecta</taxon>
        <taxon>Pterygota</taxon>
        <taxon>Neoptera</taxon>
        <taxon>Endopterygota</taxon>
        <taxon>Diptera</taxon>
        <taxon>Brachycera</taxon>
        <taxon>Muscomorpha</taxon>
        <taxon>Ephydroidea</taxon>
        <taxon>Drosophilidae</taxon>
        <taxon>Drosophila</taxon>
        <taxon>Sophophora</taxon>
    </lineage>
</organism>
<evidence type="ECO:0000256" key="1">
    <source>
        <dbReference type="SAM" id="MobiDB-lite"/>
    </source>
</evidence>
<dbReference type="InterPro" id="IPR032675">
    <property type="entry name" value="LRR_dom_sf"/>
</dbReference>
<dbReference type="STRING" id="7266.A0A3B0J746"/>
<feature type="compositionally biased region" description="Basic residues" evidence="1">
    <location>
        <begin position="399"/>
        <end position="408"/>
    </location>
</feature>
<feature type="region of interest" description="Disordered" evidence="1">
    <location>
        <begin position="531"/>
        <end position="568"/>
    </location>
</feature>
<dbReference type="Gene3D" id="3.30.890.10">
    <property type="entry name" value="Methyl-cpg-binding Protein 2, Chain A"/>
    <property type="match status" value="1"/>
</dbReference>
<dbReference type="GO" id="GO:0003677">
    <property type="term" value="F:DNA binding"/>
    <property type="evidence" value="ECO:0007669"/>
    <property type="project" value="InterPro"/>
</dbReference>
<dbReference type="PROSITE" id="PS50982">
    <property type="entry name" value="MBD"/>
    <property type="match status" value="1"/>
</dbReference>
<feature type="compositionally biased region" description="Basic residues" evidence="1">
    <location>
        <begin position="64"/>
        <end position="77"/>
    </location>
</feature>
<sequence length="1258" mass="136843">MNAQINAMSEERAGPSNGRKSRRDKFCDLLVGANRMTPEMSTDDSNSSQYNGDSPMNGNGRSSGKNKRKRRTPKKRHDSADSGLKGYTGRNPDLSDKMHDISDDSGEDPRSPAEIRALCASGLRVFPREQQQQQTEPAADAAVEEAAAAGPAALADPASPEPDTPTSSQMSSSSPSTTSSRTEKTKTAILPTAKDPSHPSIQLTTTTTIVRTTTITTTTTSNTGTSTTTTCIPATSVFSNLLTPVPVASGSPAPPVTPVTHQTPKTSPSPIYSPTAPANNNNNSNSSHSSENNSNNSSAASSASDSEPEPEPQAATTTNESQQQTATDLDQKAEELVFPGMSWDPFSVSSQQIRTRSKSTDVDKPNDGIYNKEKEKKSPATSTAAAAVPTNYPSNNYKKSNRNKRYRSPRPIAPKLLICGDDPLPPERPRRKSTFRPNASDEIYRQPFLYGWTRQVVNPSQKSNTSIQTVYTSPFGKKCRKMSEIQALLSDGLTTDNFLFGSQSLGAGPEFETTRTALSREEFNNALRERRKSLAAEKATESLAGKANRKRRKTMGAESRPNSASAGFDKRCKSTAVASVVTAAVSVKSVTVKSPKHLAADAVVAHGAGNRKSNPNVPKGASPPTEGSTSTTAVTGNALLLAADRNGSARTSGYFNTSVSSSAAPLSQEKRATCVSCVELVSGRVCQNCMQSVQGTEDVELDDEDEDSEKSYPELLLSNGVKVPKTIEPPGEMPPAELFSTDTCQVATQTDVHMGQDVVVIGGRKAMTMTGTQAIITNLKVILPLDLSAYNDLSNKRIASHKQSSETAPETTWANAFGAGFDCRILLSVMKTLNQQDRASVSQVSKLWNLCSSDPQLWISVSLRDTTVNNWPALVIQMARKGTRELDMMGAIIPSTANFGAGHMHTLKEMRVVRTHCTKAEFLQQIMSKMTKLEKLISTCYSSRLSLTAIDKMENLTELRIRMTDANGSISSLTQVGKLTRLRVLSLRGVKNLYKLLFLKKLPNLETLILGNCQNEVVARRLGNVVLPNLKKLQALRIETDIDQKKNPNWSFPIKEIMHGLAQAGDLRRLELVNVDVDSNFSELLAKCQSISELLLIPRCHSETNGMIRAVMELSRNKSQLKQFKLVINKALLTLTASFLGRPNVPLVPVTRPVLGMKPGEKLYLCSRNCHEKNHKTCVVGMHFERFQTFMCELMGKCSTSVVTMAVDHTVTTVQLDRLPPDEKVPFHTETHINPPNQQNVLLPEKAKTESSRVITKV</sequence>
<feature type="region of interest" description="Disordered" evidence="1">
    <location>
        <begin position="1"/>
        <end position="112"/>
    </location>
</feature>
<dbReference type="SUPFAM" id="SSF54171">
    <property type="entry name" value="DNA-binding domain"/>
    <property type="match status" value="1"/>
</dbReference>
<feature type="region of interest" description="Disordered" evidence="1">
    <location>
        <begin position="341"/>
        <end position="437"/>
    </location>
</feature>
<dbReference type="Pfam" id="PF12937">
    <property type="entry name" value="F-box-like"/>
    <property type="match status" value="1"/>
</dbReference>
<dbReference type="Pfam" id="PF01429">
    <property type="entry name" value="MBD"/>
    <property type="match status" value="1"/>
</dbReference>
<dbReference type="SUPFAM" id="SSF81383">
    <property type="entry name" value="F-box domain"/>
    <property type="match status" value="1"/>
</dbReference>
<dbReference type="Proteomes" id="UP000268350">
    <property type="component" value="Unassembled WGS sequence"/>
</dbReference>
<feature type="compositionally biased region" description="Basic and acidic residues" evidence="1">
    <location>
        <begin position="93"/>
        <end position="112"/>
    </location>
</feature>
<feature type="domain" description="MBD" evidence="2">
    <location>
        <begin position="438"/>
        <end position="505"/>
    </location>
</feature>
<name>A0A3B0J746_DROGU</name>
<dbReference type="Gene3D" id="3.80.10.10">
    <property type="entry name" value="Ribonuclease Inhibitor"/>
    <property type="match status" value="1"/>
</dbReference>